<feature type="compositionally biased region" description="Polar residues" evidence="1">
    <location>
        <begin position="224"/>
        <end position="233"/>
    </location>
</feature>
<proteinExistence type="predicted"/>
<reference evidence="2" key="1">
    <citation type="journal article" date="2020" name="bioRxiv">
        <title>Comparative genomics of Chlamydomonas.</title>
        <authorList>
            <person name="Craig R.J."/>
            <person name="Hasan A.R."/>
            <person name="Ness R.W."/>
            <person name="Keightley P.D."/>
        </authorList>
    </citation>
    <scope>NUCLEOTIDE SEQUENCE</scope>
    <source>
        <strain evidence="2">CCAP 11/173</strain>
    </source>
</reference>
<feature type="compositionally biased region" description="Basic and acidic residues" evidence="1">
    <location>
        <begin position="362"/>
        <end position="372"/>
    </location>
</feature>
<keyword evidence="3" id="KW-1185">Reference proteome</keyword>
<feature type="region of interest" description="Disordered" evidence="1">
    <location>
        <begin position="354"/>
        <end position="381"/>
    </location>
</feature>
<sequence length="433" mass="44161">MAAAVDSVMPPTDSALHTLVREHGQPQLVSALEEFPGLSELVGLQAEVLARLEQVLGVAPARTKHTDDNGILKCQSLNPPGAAANLFRSYRTPASAASAAASHVPSTPPPPPPLRTMTQAVSTYTMPLPGGGSMRRIYTKTTASPPDGWPTPQLDVEVGGTDSELIFYVALGPKASLTSDISYMDKYYNKPPPPLPEALLAGAGALAGRAAAGAAAPAPATPPEQQHQQPKDQSLPSFKALEAEARQTPGFSPFVSPSLWVRALAAGALCFNVAWDPAGTAAGTAAAAGGAAGTAPGGGATGAAATAKESGSESNAAAMAAMRRYTLTLVDVWLAHFLADAAANAAAAAGAAASLDGDEGGAGEREQSEREAAAAGGWVGGGDAWEREGWRRAGGVLRNHMRFDPLTPMLYPVFGEAQVTAWMETVAGEEAAA</sequence>
<name>A0A836B8H8_9CHLO</name>
<dbReference type="OrthoDB" id="542335at2759"/>
<gene>
    <name evidence="2" type="ORF">HYH02_004738</name>
</gene>
<evidence type="ECO:0000313" key="3">
    <source>
        <dbReference type="Proteomes" id="UP000613740"/>
    </source>
</evidence>
<feature type="region of interest" description="Disordered" evidence="1">
    <location>
        <begin position="212"/>
        <end position="233"/>
    </location>
</feature>
<dbReference type="Gene3D" id="3.40.1500.20">
    <property type="match status" value="1"/>
</dbReference>
<protein>
    <submittedName>
        <fullName evidence="2">Uncharacterized protein</fullName>
    </submittedName>
</protein>
<dbReference type="AlphaFoldDB" id="A0A836B8H8"/>
<dbReference type="Proteomes" id="UP000613740">
    <property type="component" value="Unassembled WGS sequence"/>
</dbReference>
<accession>A0A836B8H8</accession>
<evidence type="ECO:0000256" key="1">
    <source>
        <dbReference type="SAM" id="MobiDB-lite"/>
    </source>
</evidence>
<comment type="caution">
    <text evidence="2">The sequence shown here is derived from an EMBL/GenBank/DDBJ whole genome shotgun (WGS) entry which is preliminary data.</text>
</comment>
<dbReference type="EMBL" id="JAEHOD010000010">
    <property type="protein sequence ID" value="KAG2450906.1"/>
    <property type="molecule type" value="Genomic_DNA"/>
</dbReference>
<organism evidence="2 3">
    <name type="scientific">Chlamydomonas schloesseri</name>
    <dbReference type="NCBI Taxonomy" id="2026947"/>
    <lineage>
        <taxon>Eukaryota</taxon>
        <taxon>Viridiplantae</taxon>
        <taxon>Chlorophyta</taxon>
        <taxon>core chlorophytes</taxon>
        <taxon>Chlorophyceae</taxon>
        <taxon>CS clade</taxon>
        <taxon>Chlamydomonadales</taxon>
        <taxon>Chlamydomonadaceae</taxon>
        <taxon>Chlamydomonas</taxon>
    </lineage>
</organism>
<evidence type="ECO:0000313" key="2">
    <source>
        <dbReference type="EMBL" id="KAG2450906.1"/>
    </source>
</evidence>